<evidence type="ECO:0000313" key="4">
    <source>
        <dbReference type="EMBL" id="MFC7328420.1"/>
    </source>
</evidence>
<reference evidence="5" key="1">
    <citation type="journal article" date="2019" name="Int. J. Syst. Evol. Microbiol.">
        <title>The Global Catalogue of Microorganisms (GCM) 10K type strain sequencing project: providing services to taxonomists for standard genome sequencing and annotation.</title>
        <authorList>
            <consortium name="The Broad Institute Genomics Platform"/>
            <consortium name="The Broad Institute Genome Sequencing Center for Infectious Disease"/>
            <person name="Wu L."/>
            <person name="Ma J."/>
        </authorList>
    </citation>
    <scope>NUCLEOTIDE SEQUENCE [LARGE SCALE GENOMIC DNA]</scope>
    <source>
        <strain evidence="5">CGMCC 4.7382</strain>
    </source>
</reference>
<evidence type="ECO:0000313" key="5">
    <source>
        <dbReference type="Proteomes" id="UP001596540"/>
    </source>
</evidence>
<feature type="domain" description="CBS" evidence="3">
    <location>
        <begin position="71"/>
        <end position="131"/>
    </location>
</feature>
<dbReference type="RefSeq" id="WP_379871080.1">
    <property type="nucleotide sequence ID" value="NZ_JBHTBH010000005.1"/>
</dbReference>
<dbReference type="SMART" id="SM00116">
    <property type="entry name" value="CBS"/>
    <property type="match status" value="2"/>
</dbReference>
<protein>
    <submittedName>
        <fullName evidence="4">CBS domain-containing protein</fullName>
    </submittedName>
</protein>
<evidence type="ECO:0000256" key="1">
    <source>
        <dbReference type="ARBA" id="ARBA00023122"/>
    </source>
</evidence>
<dbReference type="Pfam" id="PF00571">
    <property type="entry name" value="CBS"/>
    <property type="match status" value="2"/>
</dbReference>
<evidence type="ECO:0000259" key="3">
    <source>
        <dbReference type="PROSITE" id="PS51371"/>
    </source>
</evidence>
<dbReference type="Proteomes" id="UP001596540">
    <property type="component" value="Unassembled WGS sequence"/>
</dbReference>
<organism evidence="4 5">
    <name type="scientific">Marinactinospora rubrisoli</name>
    <dbReference type="NCBI Taxonomy" id="2715399"/>
    <lineage>
        <taxon>Bacteria</taxon>
        <taxon>Bacillati</taxon>
        <taxon>Actinomycetota</taxon>
        <taxon>Actinomycetes</taxon>
        <taxon>Streptosporangiales</taxon>
        <taxon>Nocardiopsidaceae</taxon>
        <taxon>Marinactinospora</taxon>
    </lineage>
</organism>
<dbReference type="PANTHER" id="PTHR43080:SF2">
    <property type="entry name" value="CBS DOMAIN-CONTAINING PROTEIN"/>
    <property type="match status" value="1"/>
</dbReference>
<dbReference type="EMBL" id="JBHTBH010000005">
    <property type="protein sequence ID" value="MFC7328420.1"/>
    <property type="molecule type" value="Genomic_DNA"/>
</dbReference>
<feature type="domain" description="CBS" evidence="3">
    <location>
        <begin position="7"/>
        <end position="63"/>
    </location>
</feature>
<dbReference type="PANTHER" id="PTHR43080">
    <property type="entry name" value="CBS DOMAIN-CONTAINING PROTEIN CBSX3, MITOCHONDRIAL"/>
    <property type="match status" value="1"/>
</dbReference>
<gene>
    <name evidence="4" type="ORF">ACFQRF_11760</name>
</gene>
<comment type="caution">
    <text evidence="4">The sequence shown here is derived from an EMBL/GenBank/DDBJ whole genome shotgun (WGS) entry which is preliminary data.</text>
</comment>
<accession>A0ABW2KGI3</accession>
<name>A0ABW2KGI3_9ACTN</name>
<dbReference type="Gene3D" id="3.10.580.10">
    <property type="entry name" value="CBS-domain"/>
    <property type="match status" value="1"/>
</dbReference>
<dbReference type="InterPro" id="IPR046342">
    <property type="entry name" value="CBS_dom_sf"/>
</dbReference>
<keyword evidence="5" id="KW-1185">Reference proteome</keyword>
<keyword evidence="1 2" id="KW-0129">CBS domain</keyword>
<evidence type="ECO:0000256" key="2">
    <source>
        <dbReference type="PROSITE-ProRule" id="PRU00703"/>
    </source>
</evidence>
<sequence length="149" mass="16120">MKVRDVMTTPVDAIPPVAAVAEAAREMQRTGVGCLVVMDGGIIGIVTDRDIVLRCVAQGRSPEQTLVRDVMSRDARVVDADDDLEEVFDIFGHNAFRRLPVVDGQAVVGLVTVDDLLLRAHHMISGLLGPISMETLVPRSRRPAAGERP</sequence>
<dbReference type="PROSITE" id="PS51371">
    <property type="entry name" value="CBS"/>
    <property type="match status" value="2"/>
</dbReference>
<dbReference type="SUPFAM" id="SSF54631">
    <property type="entry name" value="CBS-domain pair"/>
    <property type="match status" value="1"/>
</dbReference>
<dbReference type="InterPro" id="IPR051257">
    <property type="entry name" value="Diverse_CBS-Domain"/>
</dbReference>
<dbReference type="InterPro" id="IPR000644">
    <property type="entry name" value="CBS_dom"/>
</dbReference>
<proteinExistence type="predicted"/>